<accession>A0A815EES1</accession>
<dbReference type="EMBL" id="CAJNOU010002315">
    <property type="protein sequence ID" value="CAF1310743.1"/>
    <property type="molecule type" value="Genomic_DNA"/>
</dbReference>
<reference evidence="2" key="1">
    <citation type="submission" date="2021-02" db="EMBL/GenBank/DDBJ databases">
        <authorList>
            <person name="Nowell W R."/>
        </authorList>
    </citation>
    <scope>NUCLEOTIDE SEQUENCE</scope>
</reference>
<gene>
    <name evidence="2" type="ORF">SEV965_LOCUS26780</name>
</gene>
<feature type="region of interest" description="Disordered" evidence="1">
    <location>
        <begin position="284"/>
        <end position="312"/>
    </location>
</feature>
<feature type="compositionally biased region" description="Polar residues" evidence="1">
    <location>
        <begin position="295"/>
        <end position="304"/>
    </location>
</feature>
<evidence type="ECO:0000256" key="1">
    <source>
        <dbReference type="SAM" id="MobiDB-lite"/>
    </source>
</evidence>
<name>A0A815EES1_9BILA</name>
<evidence type="ECO:0000313" key="2">
    <source>
        <dbReference type="EMBL" id="CAF1310743.1"/>
    </source>
</evidence>
<protein>
    <submittedName>
        <fullName evidence="2">Uncharacterized protein</fullName>
    </submittedName>
</protein>
<dbReference type="AlphaFoldDB" id="A0A815EES1"/>
<organism evidence="2 3">
    <name type="scientific">Rotaria sordida</name>
    <dbReference type="NCBI Taxonomy" id="392033"/>
    <lineage>
        <taxon>Eukaryota</taxon>
        <taxon>Metazoa</taxon>
        <taxon>Spiralia</taxon>
        <taxon>Gnathifera</taxon>
        <taxon>Rotifera</taxon>
        <taxon>Eurotatoria</taxon>
        <taxon>Bdelloidea</taxon>
        <taxon>Philodinida</taxon>
        <taxon>Philodinidae</taxon>
        <taxon>Rotaria</taxon>
    </lineage>
</organism>
<sequence>MAKHIIIQFVCIGECGYISIIEIFNNNSHFSSSSKRVAELKEYFEFVEEDYLRLLQHIKLRWLTSYISIACLLKVYDPLSAYFLNMENEDADEAKCPPSIKRLFSSDVAKCTLHFLHQVLFDIQTKNLELLRYSTSIADLHRIITSLLKKLNDRLEQKYFGHQTGILLIAMPEDVHEKLIYSFVKYLRSIIQYIHKYYDEYSLLAESVANFGITEIDQIKFDQIEKRFAILDLEVDHDKLFKETISLQNTYKEVNSYREPLFVQIEKYVGSHKIEKQIDNEVLEESDDEELVHKTPTQTQTQQDSYHKIRPD</sequence>
<comment type="caution">
    <text evidence="2">The sequence shown here is derived from an EMBL/GenBank/DDBJ whole genome shotgun (WGS) entry which is preliminary data.</text>
</comment>
<dbReference type="Proteomes" id="UP000663889">
    <property type="component" value="Unassembled WGS sequence"/>
</dbReference>
<evidence type="ECO:0000313" key="3">
    <source>
        <dbReference type="Proteomes" id="UP000663889"/>
    </source>
</evidence>
<proteinExistence type="predicted"/>